<feature type="region of interest" description="Disordered" evidence="1">
    <location>
        <begin position="1451"/>
        <end position="1483"/>
    </location>
</feature>
<dbReference type="KEGG" id="nue:C5F50_11335"/>
<organism evidence="2 3">
    <name type="scientific">Nitrosopumilus ureiphilus</name>
    <dbReference type="NCBI Taxonomy" id="1470067"/>
    <lineage>
        <taxon>Archaea</taxon>
        <taxon>Nitrososphaerota</taxon>
        <taxon>Nitrososphaeria</taxon>
        <taxon>Nitrosopumilales</taxon>
        <taxon>Nitrosopumilaceae</taxon>
        <taxon>Nitrosopumilus</taxon>
    </lineage>
</organism>
<dbReference type="OrthoDB" id="3105at2157"/>
<dbReference type="RefSeq" id="WP_179371471.1">
    <property type="nucleotide sequence ID" value="NZ_CP026995.1"/>
</dbReference>
<dbReference type="EMBL" id="CP026995">
    <property type="protein sequence ID" value="QLH07596.1"/>
    <property type="molecule type" value="Genomic_DNA"/>
</dbReference>
<keyword evidence="3" id="KW-1185">Reference proteome</keyword>
<evidence type="ECO:0000256" key="1">
    <source>
        <dbReference type="SAM" id="MobiDB-lite"/>
    </source>
</evidence>
<gene>
    <name evidence="2" type="ORF">C5F50_11335</name>
</gene>
<protein>
    <submittedName>
        <fullName evidence="2">Uncharacterized protein</fullName>
    </submittedName>
</protein>
<evidence type="ECO:0000313" key="2">
    <source>
        <dbReference type="EMBL" id="QLH07596.1"/>
    </source>
</evidence>
<feature type="compositionally biased region" description="Polar residues" evidence="1">
    <location>
        <begin position="1455"/>
        <end position="1475"/>
    </location>
</feature>
<dbReference type="Proteomes" id="UP000509478">
    <property type="component" value="Chromosome"/>
</dbReference>
<evidence type="ECO:0000313" key="3">
    <source>
        <dbReference type="Proteomes" id="UP000509478"/>
    </source>
</evidence>
<sequence length="1745" mass="184392">MNNEIGRKITSLTLMTIMLAGGMTIVAPSMMPAAHAANANLFVSAENSQFDNYMSGPQVIEVVVIDSDIDDTDQGKGEPKVSVNGKKLRMAQAVDGNWYGYFADRDQAQIADSTTSSQAKGEGLDFGTFCGSSDANVKNFLGISVSDSVGVAVPFYNNTNGTIQSNSAGFGVNGSSTGGAITAVCSTISVDGGTNGTLAMNVLRETKELNIQGASSTVGIGQIGINGTKGVSTSTAAFWPFIQLYPLSVGGNVVVQYDKGGGVQSTTLTFDTVEAYAGASLDRSVYTRNAQIHLTVTDLWLNIDPTDEDSWTFGTQKSNATSFGTYYQVFDENGGQTGDAVANGVINIKPKLSALMVETNGLLRVNANTQGATNPVLTIQDNDDSQLICSTANTATSCVTTGNSLAGNELRRGSVPVTITEQGPNSGVFGTYDESDKSVLKITSNAARGTSATIDYNETPVTVLAGFGFATIDIQPIDDEWSSGEEIPVVLVDSDANKNSRADEDLDLQSNSTSLLPTLKTGTPFTLGVSSAPTAMYTSITGLDADADDVGNADVSFTFGENRTSVNFKVESFSQRAIFENATAVTGDKTSNALLIDLNTTIEKLRDSIGDTRPSATNRLHGFNFLNLGLDAINSTAGTVDVYIVNGSLTTTTVSPGANQAAIMVANDVDARSITNINNTSLNLRLFSEQAANAPISLLIVTNSSFIDDTTPDPFVIDFFSFGFRDDGAQASERVANQIIRLELEETGDNTSTFEGTLEYVMLNQLNILDVTTYESLSPIDDEATFIVIEDLTDEDAPRVNYLDLGADGVSTQIADQEEAPTHSGVVSFDSSNYKVADTVTITLEDSDLNTDSDLLEIYTTVSTSGDPAFDTVGRSGQPTFGFGNLGQLLDITFDDERWLNSAQGSVTCGTPVDAAIDDGLDETGFTLVETASDSGVFTGAFQIPTNYCKRSGFTGTSGVSTSVTGTDIEVNYLDFRDASGEIIEVGDAAGIRANTGSISLDRTVYPVPWGTVADFGGTTGASTPNSKSVFPIHATGIGNTSIDSDAKTLGNGDLTIHIRVNDPDFDISASGEDTIAQNVDSSHAFGPVKITVSRGANSVLLAHAGGTTTSTTQRINVANNTSGTGGTGDVRTFGPITEIAPDAGIFEFDFTIRYTDGPASTQCPATTVFTSLDGDSGTSESDRFDTASAAGANYCILQGDIITVEYRDPTDASGDVNTVTDSATFDLRNGVLQSDKSVYIIGSDMILTIIEPDWDLDNDSAETYDIDVIEWDSDAATTTMGDKAISGVTAADFDPEPSDFRETGDSTGIFQIVIEIPKSLNNDNLERGEEIVLEYTDWGPSGADFVGQEDEDVNLTVFTSNFGATVELDQKVYTWTDKVYITIVAPDHNFDSNLIDEIGNTNSDPIKISTRGFNLDTYKLVETGTDTGIFTGEVILTGFSHDADGDLTTGTATNGFDTNPRTGDASGNNKNTRGPTDGFLQTDDDDGLTVSFEFSEDETVVGSALIRWNIGEVQWLEASYPASGTGVVRVIDPDMNLDPESVDNFDVDVWSDSDAGGIDLTVTETNEATGIFEGTVFFTVTDESSGHRLRVAEGDTVTAEYEDNTLPDPYTTADELDITATSLIGTVVPPLERAPAANLRTVDAFGNSLDTVAVDQQVQISADLANGQDREQAFAYLVQIQDGNGVTVSLAWITGSLSSGQSFSPALSWIPTQSGSYTATAFVWESVDNPTALSPPVSTTITVQ</sequence>
<reference evidence="2 3" key="1">
    <citation type="submission" date="2018-02" db="EMBL/GenBank/DDBJ databases">
        <title>Complete genome of Nitrosopumilus ureaphilus PS0.</title>
        <authorList>
            <person name="Qin W."/>
            <person name="Zheng Y."/>
            <person name="Stahl D.A."/>
        </authorList>
    </citation>
    <scope>NUCLEOTIDE SEQUENCE [LARGE SCALE GENOMIC DNA]</scope>
    <source>
        <strain evidence="2 3">PS0</strain>
    </source>
</reference>
<dbReference type="GeneID" id="56068715"/>
<proteinExistence type="predicted"/>
<accession>A0A7D5R2L8</accession>
<name>A0A7D5R2L8_9ARCH</name>